<feature type="region of interest" description="Disordered" evidence="2">
    <location>
        <begin position="282"/>
        <end position="328"/>
    </location>
</feature>
<keyword evidence="1" id="KW-0863">Zinc-finger</keyword>
<feature type="compositionally biased region" description="Basic and acidic residues" evidence="2">
    <location>
        <begin position="181"/>
        <end position="190"/>
    </location>
</feature>
<feature type="compositionally biased region" description="Basic and acidic residues" evidence="2">
    <location>
        <begin position="313"/>
        <end position="328"/>
    </location>
</feature>
<feature type="domain" description="CCHC-type" evidence="3">
    <location>
        <begin position="256"/>
        <end position="270"/>
    </location>
</feature>
<dbReference type="PROSITE" id="PS50158">
    <property type="entry name" value="ZF_CCHC"/>
    <property type="match status" value="1"/>
</dbReference>
<dbReference type="AlphaFoldDB" id="A0AAV2FCC5"/>
<protein>
    <recommendedName>
        <fullName evidence="3">CCHC-type domain-containing protein</fullName>
    </recommendedName>
</protein>
<proteinExistence type="predicted"/>
<dbReference type="EMBL" id="OZ034819">
    <property type="protein sequence ID" value="CAL1395378.1"/>
    <property type="molecule type" value="Genomic_DNA"/>
</dbReference>
<evidence type="ECO:0000259" key="3">
    <source>
        <dbReference type="PROSITE" id="PS50158"/>
    </source>
</evidence>
<dbReference type="InterPro" id="IPR005162">
    <property type="entry name" value="Retrotrans_gag_dom"/>
</dbReference>
<dbReference type="Gene3D" id="4.10.60.10">
    <property type="entry name" value="Zinc finger, CCHC-type"/>
    <property type="match status" value="1"/>
</dbReference>
<feature type="compositionally biased region" description="Polar residues" evidence="2">
    <location>
        <begin position="201"/>
        <end position="233"/>
    </location>
</feature>
<keyword evidence="5" id="KW-1185">Reference proteome</keyword>
<name>A0AAV2FCC5_9ROSI</name>
<accession>A0AAV2FCC5</accession>
<sequence>MRLSGGEEWWILMGDRSKDASEVEKWLAKVSCTLTEMRADDEDRVLLTVSLFRDSAYNWWCNLPATQEDPPTITWPELVRVFRDHYVPEAYRLSKKREFLLIKQGWGNEGEEGVAEYTSRFEKLLAYGGPQFQGAASQRAHYLESLKPALKKQLSMLVWNSREEIYQAALRIERADTAMREEGIQREGSNRKASSMPEWSGQPSQYRRRPSQTVSFGGTQSQTSSVRPGQTFSNRGLCNQCGRDHSWECRQPPKVCYNYNEPGHLARECPWRCGQGMARSEQSVRGGGARTHAGPRFGGQPNRSFQSQGGRAGRFDCTDRDRDQGPPT</sequence>
<dbReference type="Pfam" id="PF03732">
    <property type="entry name" value="Retrotrans_gag"/>
    <property type="match status" value="1"/>
</dbReference>
<organism evidence="4 5">
    <name type="scientific">Linum trigynum</name>
    <dbReference type="NCBI Taxonomy" id="586398"/>
    <lineage>
        <taxon>Eukaryota</taxon>
        <taxon>Viridiplantae</taxon>
        <taxon>Streptophyta</taxon>
        <taxon>Embryophyta</taxon>
        <taxon>Tracheophyta</taxon>
        <taxon>Spermatophyta</taxon>
        <taxon>Magnoliopsida</taxon>
        <taxon>eudicotyledons</taxon>
        <taxon>Gunneridae</taxon>
        <taxon>Pentapetalae</taxon>
        <taxon>rosids</taxon>
        <taxon>fabids</taxon>
        <taxon>Malpighiales</taxon>
        <taxon>Linaceae</taxon>
        <taxon>Linum</taxon>
    </lineage>
</organism>
<evidence type="ECO:0000256" key="2">
    <source>
        <dbReference type="SAM" id="MobiDB-lite"/>
    </source>
</evidence>
<keyword evidence="1" id="KW-0479">Metal-binding</keyword>
<dbReference type="GO" id="GO:0008270">
    <property type="term" value="F:zinc ion binding"/>
    <property type="evidence" value="ECO:0007669"/>
    <property type="project" value="UniProtKB-KW"/>
</dbReference>
<evidence type="ECO:0000313" key="4">
    <source>
        <dbReference type="EMBL" id="CAL1395378.1"/>
    </source>
</evidence>
<dbReference type="Proteomes" id="UP001497516">
    <property type="component" value="Chromosome 6"/>
</dbReference>
<feature type="region of interest" description="Disordered" evidence="2">
    <location>
        <begin position="181"/>
        <end position="233"/>
    </location>
</feature>
<reference evidence="4 5" key="1">
    <citation type="submission" date="2024-04" db="EMBL/GenBank/DDBJ databases">
        <authorList>
            <person name="Fracassetti M."/>
        </authorList>
    </citation>
    <scope>NUCLEOTIDE SEQUENCE [LARGE SCALE GENOMIC DNA]</scope>
</reference>
<keyword evidence="1" id="KW-0862">Zinc</keyword>
<dbReference type="GO" id="GO:0003676">
    <property type="term" value="F:nucleic acid binding"/>
    <property type="evidence" value="ECO:0007669"/>
    <property type="project" value="InterPro"/>
</dbReference>
<evidence type="ECO:0000256" key="1">
    <source>
        <dbReference type="PROSITE-ProRule" id="PRU00047"/>
    </source>
</evidence>
<dbReference type="InterPro" id="IPR001878">
    <property type="entry name" value="Znf_CCHC"/>
</dbReference>
<gene>
    <name evidence="4" type="ORF">LTRI10_LOCUS35815</name>
</gene>
<evidence type="ECO:0000313" key="5">
    <source>
        <dbReference type="Proteomes" id="UP001497516"/>
    </source>
</evidence>